<name>A0A382VE10_9ZZZZ</name>
<protein>
    <submittedName>
        <fullName evidence="1">Uncharacterized protein</fullName>
    </submittedName>
</protein>
<organism evidence="1">
    <name type="scientific">marine metagenome</name>
    <dbReference type="NCBI Taxonomy" id="408172"/>
    <lineage>
        <taxon>unclassified sequences</taxon>
        <taxon>metagenomes</taxon>
        <taxon>ecological metagenomes</taxon>
    </lineage>
</organism>
<dbReference type="EMBL" id="UINC01151246">
    <property type="protein sequence ID" value="SVD44743.1"/>
    <property type="molecule type" value="Genomic_DNA"/>
</dbReference>
<proteinExistence type="predicted"/>
<dbReference type="AlphaFoldDB" id="A0A382VE10"/>
<gene>
    <name evidence="1" type="ORF">METZ01_LOCUS397597</name>
</gene>
<accession>A0A382VE10</accession>
<sequence length="22" mass="2342">WRVATKVDLPAPAGPTKYNSAV</sequence>
<feature type="non-terminal residue" evidence="1">
    <location>
        <position position="1"/>
    </location>
</feature>
<reference evidence="1" key="1">
    <citation type="submission" date="2018-05" db="EMBL/GenBank/DDBJ databases">
        <authorList>
            <person name="Lanie J.A."/>
            <person name="Ng W.-L."/>
            <person name="Kazmierczak K.M."/>
            <person name="Andrzejewski T.M."/>
            <person name="Davidsen T.M."/>
            <person name="Wayne K.J."/>
            <person name="Tettelin H."/>
            <person name="Glass J.I."/>
            <person name="Rusch D."/>
            <person name="Podicherti R."/>
            <person name="Tsui H.-C.T."/>
            <person name="Winkler M.E."/>
        </authorList>
    </citation>
    <scope>NUCLEOTIDE SEQUENCE</scope>
</reference>
<evidence type="ECO:0000313" key="1">
    <source>
        <dbReference type="EMBL" id="SVD44743.1"/>
    </source>
</evidence>